<dbReference type="STRING" id="933852.A0A0C2XGE8"/>
<evidence type="ECO:0000256" key="1">
    <source>
        <dbReference type="SAM" id="Phobius"/>
    </source>
</evidence>
<keyword evidence="3" id="KW-1185">Reference proteome</keyword>
<proteinExistence type="predicted"/>
<dbReference type="InterPro" id="IPR021047">
    <property type="entry name" value="Mannosyltransferase_CMT1"/>
</dbReference>
<dbReference type="Proteomes" id="UP000054097">
    <property type="component" value="Unassembled WGS sequence"/>
</dbReference>
<keyword evidence="1" id="KW-0472">Membrane</keyword>
<reference evidence="2 3" key="1">
    <citation type="submission" date="2014-04" db="EMBL/GenBank/DDBJ databases">
        <authorList>
            <consortium name="DOE Joint Genome Institute"/>
            <person name="Kuo A."/>
            <person name="Zuccaro A."/>
            <person name="Kohler A."/>
            <person name="Nagy L.G."/>
            <person name="Floudas D."/>
            <person name="Copeland A."/>
            <person name="Barry K.W."/>
            <person name="Cichocki N."/>
            <person name="Veneault-Fourrey C."/>
            <person name="LaButti K."/>
            <person name="Lindquist E.A."/>
            <person name="Lipzen A."/>
            <person name="Lundell T."/>
            <person name="Morin E."/>
            <person name="Murat C."/>
            <person name="Sun H."/>
            <person name="Tunlid A."/>
            <person name="Henrissat B."/>
            <person name="Grigoriev I.V."/>
            <person name="Hibbett D.S."/>
            <person name="Martin F."/>
            <person name="Nordberg H.P."/>
            <person name="Cantor M.N."/>
            <person name="Hua S.X."/>
        </authorList>
    </citation>
    <scope>NUCLEOTIDE SEQUENCE [LARGE SCALE GENOMIC DNA]</scope>
    <source>
        <strain evidence="2 3">MAFF 305830</strain>
    </source>
</reference>
<dbReference type="Pfam" id="PF11735">
    <property type="entry name" value="CAP59_mtransfer"/>
    <property type="match status" value="1"/>
</dbReference>
<dbReference type="EMBL" id="KN824294">
    <property type="protein sequence ID" value="KIM28192.1"/>
    <property type="molecule type" value="Genomic_DNA"/>
</dbReference>
<dbReference type="HOGENOM" id="CLU_539633_0_0_1"/>
<keyword evidence="1" id="KW-1133">Transmembrane helix</keyword>
<sequence>MSSSRRASSPSVLPAQLLTRLRTIPTSVAIILGIILGLFVSQWITKAPEASPTWGSSTRTYRPHHSSGHIHIPLPTIEKRYRILQLLTSLSPHHTRACTRDSQRIYAMQALDRYTSLVGHKPPSKSVWDTIKLTSGEQDQKDREYRRQRVLSALQSNTGQHKYFFAINLYNSFDVIPDIFSTLFRVASVLGFNNVFVSIYENGSKDQTKALLNIFDALLRSVGIRVVIRTSQRTRGAFNHRIEYLAEVRNAALVPLHELRDREGEFFDTIIFMNDILPCVDDVLELIWQSRKQNAGVTCAADYMFHDEIGAPVFYDNWVARDINGTALENAPFEGIFHHPPSSHRFQRHLPIQVQSCWNGIAVLDPAPIYSTPHVKFRMAKLADQECSASECSLICNDYWRAGYGRIIMVPRVKLAYDKKVFDIIHPARRNLTSIRGYVRLGGYEDDPRNDPQDRSWFGPHDRLFVPEEGQELEFQPGPDYVWCWGWDGAGELDGPDVEPIWEKMDERSTRKSAVKIRHDRSLPLV</sequence>
<gene>
    <name evidence="2" type="ORF">M408DRAFT_144194</name>
</gene>
<organism evidence="2 3">
    <name type="scientific">Serendipita vermifera MAFF 305830</name>
    <dbReference type="NCBI Taxonomy" id="933852"/>
    <lineage>
        <taxon>Eukaryota</taxon>
        <taxon>Fungi</taxon>
        <taxon>Dikarya</taxon>
        <taxon>Basidiomycota</taxon>
        <taxon>Agaricomycotina</taxon>
        <taxon>Agaricomycetes</taxon>
        <taxon>Sebacinales</taxon>
        <taxon>Serendipitaceae</taxon>
        <taxon>Serendipita</taxon>
    </lineage>
</organism>
<dbReference type="AlphaFoldDB" id="A0A0C2XGE8"/>
<keyword evidence="1" id="KW-0812">Transmembrane</keyword>
<dbReference type="OrthoDB" id="262547at2759"/>
<reference evidence="3" key="2">
    <citation type="submission" date="2015-01" db="EMBL/GenBank/DDBJ databases">
        <title>Evolutionary Origins and Diversification of the Mycorrhizal Mutualists.</title>
        <authorList>
            <consortium name="DOE Joint Genome Institute"/>
            <consortium name="Mycorrhizal Genomics Consortium"/>
            <person name="Kohler A."/>
            <person name="Kuo A."/>
            <person name="Nagy L.G."/>
            <person name="Floudas D."/>
            <person name="Copeland A."/>
            <person name="Barry K.W."/>
            <person name="Cichocki N."/>
            <person name="Veneault-Fourrey C."/>
            <person name="LaButti K."/>
            <person name="Lindquist E.A."/>
            <person name="Lipzen A."/>
            <person name="Lundell T."/>
            <person name="Morin E."/>
            <person name="Murat C."/>
            <person name="Riley R."/>
            <person name="Ohm R."/>
            <person name="Sun H."/>
            <person name="Tunlid A."/>
            <person name="Henrissat B."/>
            <person name="Grigoriev I.V."/>
            <person name="Hibbett D.S."/>
            <person name="Martin F."/>
        </authorList>
    </citation>
    <scope>NUCLEOTIDE SEQUENCE [LARGE SCALE GENOMIC DNA]</scope>
    <source>
        <strain evidence="3">MAFF 305830</strain>
    </source>
</reference>
<feature type="transmembrane region" description="Helical" evidence="1">
    <location>
        <begin position="21"/>
        <end position="44"/>
    </location>
</feature>
<evidence type="ECO:0000313" key="2">
    <source>
        <dbReference type="EMBL" id="KIM28192.1"/>
    </source>
</evidence>
<evidence type="ECO:0000313" key="3">
    <source>
        <dbReference type="Proteomes" id="UP000054097"/>
    </source>
</evidence>
<dbReference type="PANTHER" id="PTHR34144:SF1">
    <property type="entry name" value="CAPSULAR ASSOCIATED PROTEIN"/>
    <property type="match status" value="1"/>
</dbReference>
<accession>A0A0C2XGE8</accession>
<dbReference type="PANTHER" id="PTHR34144">
    <property type="entry name" value="CHROMOSOME 8, WHOLE GENOME SHOTGUN SEQUENCE"/>
    <property type="match status" value="1"/>
</dbReference>
<keyword evidence="2" id="KW-0808">Transferase</keyword>
<dbReference type="GO" id="GO:0016740">
    <property type="term" value="F:transferase activity"/>
    <property type="evidence" value="ECO:0007669"/>
    <property type="project" value="UniProtKB-KW"/>
</dbReference>
<name>A0A0C2XGE8_SERVB</name>
<protein>
    <submittedName>
        <fullName evidence="2">Glycosyltransferase family 69 protein</fullName>
    </submittedName>
</protein>